<gene>
    <name evidence="1" type="ORF">QAD02_012744</name>
</gene>
<evidence type="ECO:0000313" key="2">
    <source>
        <dbReference type="Proteomes" id="UP001239111"/>
    </source>
</evidence>
<sequence>MDQAPNEESKAVLKVRLWLSGAPGGFWPEEDEIPALNPSTGATLADSESTAGSSMCGTSWPTDDSGRSSRLSSRENAPQSTETGTASAPAGVAELQHVHDQQMVLEKSLAQPPHGNTPRSNEYHEPGDKSMAASLSQALLKIRIQYASSDEEDDADTAEETYVPQYAARDEESSTSAYSSGGGEEEEGLMEASQTSEPARARDHIPFPRANRRSRAERATRNATWQWAVTEQSPRRTIVPTYDFSSHARAPDYERSSANIVSAGYETPVFFSKPPCAIEMPIVPAEVYALAKNYCENECDESELLLLDYIKTHRALRQGRERAAAHKKRKEEEQFRALKALFRRKRTQDEREGELVHLGAKMPMPPRKPSKPAEEKKGASPFPIANGKRGPRRTLGALKNRLAQSAGVLADPRASSAGQQPSREAISNAPAPGARPLAMLQEELMGHLVLHPTDHPATPADHIEPEAVRAELHHQDAANNVETANAGDPTNTPLTYEQAQQHFAPLIVDVEMGAYVSEQGSEQLEGLVTRAVADSPSMQTLGADDTAGNGLYVGSLQQPWDTSDCLINPFRTLEEIATTRDVSPETSTLTSDGSLRFQSCDNDESWSILLEDTSQRHPTLKMRIVKKPEVSSTTTSQDDVEDTTTPGADPVIEDLYQNNLM</sequence>
<dbReference type="Proteomes" id="UP001239111">
    <property type="component" value="Chromosome 2"/>
</dbReference>
<reference evidence="1" key="1">
    <citation type="submission" date="2023-04" db="EMBL/GenBank/DDBJ databases">
        <title>A chromosome-level genome assembly of the parasitoid wasp Eretmocerus hayati.</title>
        <authorList>
            <person name="Zhong Y."/>
            <person name="Liu S."/>
            <person name="Liu Y."/>
        </authorList>
    </citation>
    <scope>NUCLEOTIDE SEQUENCE</scope>
    <source>
        <strain evidence="1">ZJU_SS_LIU_2023</strain>
    </source>
</reference>
<proteinExistence type="predicted"/>
<accession>A0ACC2P0S3</accession>
<dbReference type="EMBL" id="CM056742">
    <property type="protein sequence ID" value="KAJ8676957.1"/>
    <property type="molecule type" value="Genomic_DNA"/>
</dbReference>
<evidence type="ECO:0000313" key="1">
    <source>
        <dbReference type="EMBL" id="KAJ8676957.1"/>
    </source>
</evidence>
<organism evidence="1 2">
    <name type="scientific">Eretmocerus hayati</name>
    <dbReference type="NCBI Taxonomy" id="131215"/>
    <lineage>
        <taxon>Eukaryota</taxon>
        <taxon>Metazoa</taxon>
        <taxon>Ecdysozoa</taxon>
        <taxon>Arthropoda</taxon>
        <taxon>Hexapoda</taxon>
        <taxon>Insecta</taxon>
        <taxon>Pterygota</taxon>
        <taxon>Neoptera</taxon>
        <taxon>Endopterygota</taxon>
        <taxon>Hymenoptera</taxon>
        <taxon>Apocrita</taxon>
        <taxon>Proctotrupomorpha</taxon>
        <taxon>Chalcidoidea</taxon>
        <taxon>Aphelinidae</taxon>
        <taxon>Aphelininae</taxon>
        <taxon>Eretmocerus</taxon>
    </lineage>
</organism>
<name>A0ACC2P0S3_9HYME</name>
<keyword evidence="2" id="KW-1185">Reference proteome</keyword>
<comment type="caution">
    <text evidence="1">The sequence shown here is derived from an EMBL/GenBank/DDBJ whole genome shotgun (WGS) entry which is preliminary data.</text>
</comment>
<protein>
    <submittedName>
        <fullName evidence="1">Uncharacterized protein</fullName>
    </submittedName>
</protein>